<gene>
    <name evidence="1" type="ORF">AGR7C_Cc10062</name>
</gene>
<protein>
    <submittedName>
        <fullName evidence="1">Uncharacterized protein</fullName>
    </submittedName>
</protein>
<accession>A0A1S7NRA4</accession>
<reference evidence="1 2" key="1">
    <citation type="submission" date="2016-01" db="EMBL/GenBank/DDBJ databases">
        <authorList>
            <person name="Oliw E.H."/>
        </authorList>
    </citation>
    <scope>NUCLEOTIDE SEQUENCE [LARGE SCALE GENOMIC DNA]</scope>
    <source>
        <strain evidence="1 2">Zutra 3-1</strain>
    </source>
</reference>
<name>A0A1S7NRA4_9HYPH</name>
<dbReference type="Proteomes" id="UP000191987">
    <property type="component" value="Unassembled WGS sequence"/>
</dbReference>
<sequence>MTCGERTIRQHIPHRIGKLQKPQAVGNVASALADDFPEIILRITMFSDQLLIPHRFFERIEVGTLYVFDNRQFQRRAVIHIANNDGNIGKARQLRRTPASFTRNNLVAVDSDRSHDHRLNYSMLTNGGGEILQLILIEMTSRVSLAASDEFDGDGTISVNSALGLTHRHRLVHFSDQCGKTAPQPTLGKIITHKILLHTFRQTSGGLRRRSL</sequence>
<evidence type="ECO:0000313" key="1">
    <source>
        <dbReference type="EMBL" id="CUX10604.1"/>
    </source>
</evidence>
<evidence type="ECO:0000313" key="2">
    <source>
        <dbReference type="Proteomes" id="UP000191987"/>
    </source>
</evidence>
<dbReference type="AlphaFoldDB" id="A0A1S7NRA4"/>
<proteinExistence type="predicted"/>
<dbReference type="EMBL" id="FBWG01000001">
    <property type="protein sequence ID" value="CUX10604.1"/>
    <property type="molecule type" value="Genomic_DNA"/>
</dbReference>
<organism evidence="1 2">
    <name type="scientific">Agrobacterium deltaense Zutra 3/1</name>
    <dbReference type="NCBI Taxonomy" id="1183427"/>
    <lineage>
        <taxon>Bacteria</taxon>
        <taxon>Pseudomonadati</taxon>
        <taxon>Pseudomonadota</taxon>
        <taxon>Alphaproteobacteria</taxon>
        <taxon>Hyphomicrobiales</taxon>
        <taxon>Rhizobiaceae</taxon>
        <taxon>Rhizobium/Agrobacterium group</taxon>
        <taxon>Agrobacterium</taxon>
    </lineage>
</organism>